<dbReference type="InterPro" id="IPR052579">
    <property type="entry name" value="Zinc_finger_SWIM"/>
</dbReference>
<proteinExistence type="predicted"/>
<evidence type="ECO:0000256" key="1">
    <source>
        <dbReference type="SAM" id="MobiDB-lite"/>
    </source>
</evidence>
<dbReference type="PANTHER" id="PTHR31569">
    <property type="entry name" value="SWIM-TYPE DOMAIN-CONTAINING PROTEIN"/>
    <property type="match status" value="1"/>
</dbReference>
<feature type="domain" description="MULE transposase" evidence="2">
    <location>
        <begin position="81"/>
        <end position="159"/>
    </location>
</feature>
<dbReference type="InterPro" id="IPR018289">
    <property type="entry name" value="MULE_transposase_dom"/>
</dbReference>
<feature type="region of interest" description="Disordered" evidence="1">
    <location>
        <begin position="337"/>
        <end position="386"/>
    </location>
</feature>
<feature type="compositionally biased region" description="Low complexity" evidence="1">
    <location>
        <begin position="372"/>
        <end position="386"/>
    </location>
</feature>
<sequence length="386" mass="43903">MRKRFPGIVFTQRQLRNRRHRLNKKLLRGYKPFQAVMKMLDERNIPYQTKFQDDDADLLKPEGLFWTTPWCSEQWAQYPWVFGLNHLGMAFSCGFGFINNERREGFDWLMEKVDWARKEAGAPAPGVTITDYDTAMRGAIAATYPNAQPQICIFHTNKNVTLHIKKKWNKAAALAIVAEQGIQVPFSQEDDETNLDRVCQESVVDRDRRGVDGQPGRALDSVEYSMAGIYKLWEAVIYAPTLDDFTAAWEKLKAYFHQQTDILQYLEDTWMPVVEQWAGCYINKYLNFGQRTTSPVESVNRYLKSFIIIGRSSVREAVLQSLEMVAAMEENIKQGIKAERNRLQGKTTATSTKRKASKEGGTAKRTTRTSRKATGQSGASGAASAA</sequence>
<comment type="caution">
    <text evidence="3">The sequence shown here is derived from an EMBL/GenBank/DDBJ whole genome shotgun (WGS) entry which is preliminary data.</text>
</comment>
<evidence type="ECO:0000259" key="2">
    <source>
        <dbReference type="Pfam" id="PF10551"/>
    </source>
</evidence>
<dbReference type="EMBL" id="MU863631">
    <property type="protein sequence ID" value="KAK4102407.1"/>
    <property type="molecule type" value="Genomic_DNA"/>
</dbReference>
<protein>
    <recommendedName>
        <fullName evidence="2">MULE transposase domain-containing protein</fullName>
    </recommendedName>
</protein>
<evidence type="ECO:0000313" key="4">
    <source>
        <dbReference type="Proteomes" id="UP001305647"/>
    </source>
</evidence>
<reference evidence="3" key="1">
    <citation type="journal article" date="2023" name="Mol. Phylogenet. Evol.">
        <title>Genome-scale phylogeny and comparative genomics of the fungal order Sordariales.</title>
        <authorList>
            <person name="Hensen N."/>
            <person name="Bonometti L."/>
            <person name="Westerberg I."/>
            <person name="Brannstrom I.O."/>
            <person name="Guillou S."/>
            <person name="Cros-Aarteil S."/>
            <person name="Calhoun S."/>
            <person name="Haridas S."/>
            <person name="Kuo A."/>
            <person name="Mondo S."/>
            <person name="Pangilinan J."/>
            <person name="Riley R."/>
            <person name="LaButti K."/>
            <person name="Andreopoulos B."/>
            <person name="Lipzen A."/>
            <person name="Chen C."/>
            <person name="Yan M."/>
            <person name="Daum C."/>
            <person name="Ng V."/>
            <person name="Clum A."/>
            <person name="Steindorff A."/>
            <person name="Ohm R.A."/>
            <person name="Martin F."/>
            <person name="Silar P."/>
            <person name="Natvig D.O."/>
            <person name="Lalanne C."/>
            <person name="Gautier V."/>
            <person name="Ament-Velasquez S.L."/>
            <person name="Kruys A."/>
            <person name="Hutchinson M.I."/>
            <person name="Powell A.J."/>
            <person name="Barry K."/>
            <person name="Miller A.N."/>
            <person name="Grigoriev I.V."/>
            <person name="Debuchy R."/>
            <person name="Gladieux P."/>
            <person name="Hiltunen Thoren M."/>
            <person name="Johannesson H."/>
        </authorList>
    </citation>
    <scope>NUCLEOTIDE SEQUENCE</scope>
    <source>
        <strain evidence="3">CBS 757.83</strain>
    </source>
</reference>
<dbReference type="PANTHER" id="PTHR31569:SF4">
    <property type="entry name" value="SWIM-TYPE DOMAIN-CONTAINING PROTEIN"/>
    <property type="match status" value="1"/>
</dbReference>
<dbReference type="AlphaFoldDB" id="A0AAN6Q2I2"/>
<name>A0AAN6Q2I2_9PEZI</name>
<reference evidence="3" key="2">
    <citation type="submission" date="2023-05" db="EMBL/GenBank/DDBJ databases">
        <authorList>
            <consortium name="Lawrence Berkeley National Laboratory"/>
            <person name="Steindorff A."/>
            <person name="Hensen N."/>
            <person name="Bonometti L."/>
            <person name="Westerberg I."/>
            <person name="Brannstrom I.O."/>
            <person name="Guillou S."/>
            <person name="Cros-Aarteil S."/>
            <person name="Calhoun S."/>
            <person name="Haridas S."/>
            <person name="Kuo A."/>
            <person name="Mondo S."/>
            <person name="Pangilinan J."/>
            <person name="Riley R."/>
            <person name="Labutti K."/>
            <person name="Andreopoulos B."/>
            <person name="Lipzen A."/>
            <person name="Chen C."/>
            <person name="Yanf M."/>
            <person name="Daum C."/>
            <person name="Ng V."/>
            <person name="Clum A."/>
            <person name="Ohm R."/>
            <person name="Martin F."/>
            <person name="Silar P."/>
            <person name="Natvig D."/>
            <person name="Lalanne C."/>
            <person name="Gautier V."/>
            <person name="Ament-Velasquez S.L."/>
            <person name="Kruys A."/>
            <person name="Hutchinson M.I."/>
            <person name="Powell A.J."/>
            <person name="Barry K."/>
            <person name="Miller A.N."/>
            <person name="Grigoriev I.V."/>
            <person name="Debuchy R."/>
            <person name="Gladieux P."/>
            <person name="Thoren M.H."/>
            <person name="Johannesson H."/>
        </authorList>
    </citation>
    <scope>NUCLEOTIDE SEQUENCE</scope>
    <source>
        <strain evidence="3">CBS 757.83</strain>
    </source>
</reference>
<dbReference type="Pfam" id="PF10551">
    <property type="entry name" value="MULE"/>
    <property type="match status" value="1"/>
</dbReference>
<evidence type="ECO:0000313" key="3">
    <source>
        <dbReference type="EMBL" id="KAK4102407.1"/>
    </source>
</evidence>
<gene>
    <name evidence="3" type="ORF">N658DRAFT_558089</name>
</gene>
<organism evidence="3 4">
    <name type="scientific">Parathielavia hyrcaniae</name>
    <dbReference type="NCBI Taxonomy" id="113614"/>
    <lineage>
        <taxon>Eukaryota</taxon>
        <taxon>Fungi</taxon>
        <taxon>Dikarya</taxon>
        <taxon>Ascomycota</taxon>
        <taxon>Pezizomycotina</taxon>
        <taxon>Sordariomycetes</taxon>
        <taxon>Sordariomycetidae</taxon>
        <taxon>Sordariales</taxon>
        <taxon>Chaetomiaceae</taxon>
        <taxon>Parathielavia</taxon>
    </lineage>
</organism>
<keyword evidence="4" id="KW-1185">Reference proteome</keyword>
<dbReference type="Proteomes" id="UP001305647">
    <property type="component" value="Unassembled WGS sequence"/>
</dbReference>
<accession>A0AAN6Q2I2</accession>